<evidence type="ECO:0000256" key="6">
    <source>
        <dbReference type="ARBA" id="ARBA00012060"/>
    </source>
</evidence>
<evidence type="ECO:0000256" key="5">
    <source>
        <dbReference type="ARBA" id="ARBA00011193"/>
    </source>
</evidence>
<dbReference type="InterPro" id="IPR018509">
    <property type="entry name" value="DHquinase_II_CS"/>
</dbReference>
<feature type="site" description="Transition state stabilizer" evidence="8 10">
    <location>
        <position position="17"/>
    </location>
</feature>
<dbReference type="GO" id="GO:0008652">
    <property type="term" value="P:amino acid biosynthetic process"/>
    <property type="evidence" value="ECO:0007669"/>
    <property type="project" value="UniProtKB-KW"/>
</dbReference>
<keyword evidence="11" id="KW-0812">Transmembrane</keyword>
<evidence type="ECO:0000313" key="12">
    <source>
        <dbReference type="EMBL" id="QSW37950.1"/>
    </source>
</evidence>
<comment type="caution">
    <text evidence="8">Lacks conserved residue(s) required for the propagation of feature annotation.</text>
</comment>
<dbReference type="GO" id="GO:0003855">
    <property type="term" value="F:3-dehydroquinate dehydratase activity"/>
    <property type="evidence" value="ECO:0007669"/>
    <property type="project" value="UniProtKB-UniRule"/>
</dbReference>
<dbReference type="PANTHER" id="PTHR21272">
    <property type="entry name" value="CATABOLIC 3-DEHYDROQUINASE"/>
    <property type="match status" value="1"/>
</dbReference>
<dbReference type="Proteomes" id="UP000663347">
    <property type="component" value="Chromosome"/>
</dbReference>
<protein>
    <recommendedName>
        <fullName evidence="6 8">3-dehydroquinate dehydratase</fullName>
        <shortName evidence="8">3-dehydroquinase</shortName>
        <ecNumber evidence="6 8">4.2.1.10</ecNumber>
    </recommendedName>
    <alternativeName>
        <fullName evidence="8">Type II DHQase</fullName>
    </alternativeName>
</protein>
<evidence type="ECO:0000256" key="2">
    <source>
        <dbReference type="ARBA" id="ARBA00003924"/>
    </source>
</evidence>
<organism evidence="12 13">
    <name type="scientific">Candidatus Vidania fulgoroideorum</name>
    <dbReference type="NCBI Taxonomy" id="881286"/>
    <lineage>
        <taxon>Bacteria</taxon>
        <taxon>Pseudomonadati</taxon>
        <taxon>Pseudomonadota</taxon>
        <taxon>Betaproteobacteria</taxon>
        <taxon>Candidatus Vidania</taxon>
    </lineage>
</organism>
<dbReference type="InterPro" id="IPR036441">
    <property type="entry name" value="DHquinase_II_sf"/>
</dbReference>
<dbReference type="Gene3D" id="3.40.50.9100">
    <property type="entry name" value="Dehydroquinase, class II"/>
    <property type="match status" value="1"/>
</dbReference>
<evidence type="ECO:0000256" key="3">
    <source>
        <dbReference type="ARBA" id="ARBA00004902"/>
    </source>
</evidence>
<evidence type="ECO:0000256" key="1">
    <source>
        <dbReference type="ARBA" id="ARBA00001864"/>
    </source>
</evidence>
<sequence>MRVDIVNGPNLNLLGIRQENIYGKTCFLQIRKLLLSKFCKLDVNIIIYQSNSESKLIRFIQKSNADYFIINMAGYSYSSVSILDSLLYKNKPYIEVHISNIFNRESFRSKSIFTKYSEGIIAGFGYYVYYLSIYYILIKHYSI</sequence>
<reference evidence="12" key="1">
    <citation type="submission" date="2021-02" db="EMBL/GenBank/DDBJ databases">
        <authorList>
            <person name="Franco D."/>
        </authorList>
    </citation>
    <scope>NUCLEOTIDE SEQUENCE</scope>
    <source>
        <strain evidence="12">RANSCY</strain>
    </source>
</reference>
<dbReference type="EMBL" id="CP071412">
    <property type="protein sequence ID" value="QSW37950.1"/>
    <property type="molecule type" value="Genomic_DNA"/>
</dbReference>
<dbReference type="GO" id="GO:0009073">
    <property type="term" value="P:aromatic amino acid family biosynthetic process"/>
    <property type="evidence" value="ECO:0007669"/>
    <property type="project" value="UniProtKB-KW"/>
</dbReference>
<evidence type="ECO:0000256" key="7">
    <source>
        <dbReference type="ARBA" id="ARBA00023239"/>
    </source>
</evidence>
<feature type="binding site" evidence="8">
    <location>
        <position position="71"/>
    </location>
    <ligand>
        <name>substrate</name>
    </ligand>
</feature>
<dbReference type="HAMAP" id="MF_00169">
    <property type="entry name" value="AroQ"/>
    <property type="match status" value="1"/>
</dbReference>
<feature type="active site" description="Proton acceptor" evidence="8 9">
    <location>
        <position position="22"/>
    </location>
</feature>
<feature type="active site" description="Proton donor" evidence="8 9">
    <location>
        <position position="97"/>
    </location>
</feature>
<dbReference type="PANTHER" id="PTHR21272:SF3">
    <property type="entry name" value="CATABOLIC 3-DEHYDROQUINASE"/>
    <property type="match status" value="1"/>
</dbReference>
<feature type="binding site" evidence="8">
    <location>
        <begin position="98"/>
        <end position="99"/>
    </location>
    <ligand>
        <name>substrate</name>
    </ligand>
</feature>
<dbReference type="EC" id="4.2.1.10" evidence="6 8"/>
<dbReference type="CDD" id="cd00466">
    <property type="entry name" value="DHQase_II"/>
    <property type="match status" value="1"/>
</dbReference>
<dbReference type="NCBIfam" id="NF003807">
    <property type="entry name" value="PRK05395.1-4"/>
    <property type="match status" value="1"/>
</dbReference>
<evidence type="ECO:0000256" key="9">
    <source>
        <dbReference type="PIRSR" id="PIRSR001399-1"/>
    </source>
</evidence>
<comment type="pathway">
    <text evidence="3 8">Metabolic intermediate biosynthesis; chorismate biosynthesis; chorismate from D-erythrose 4-phosphate and phosphoenolpyruvate: step 3/7.</text>
</comment>
<comment type="similarity">
    <text evidence="4 8">Belongs to the type-II 3-dehydroquinase family.</text>
</comment>
<evidence type="ECO:0000256" key="10">
    <source>
        <dbReference type="PIRSR" id="PIRSR001399-3"/>
    </source>
</evidence>
<keyword evidence="7 8" id="KW-0456">Lyase</keyword>
<evidence type="ECO:0000256" key="4">
    <source>
        <dbReference type="ARBA" id="ARBA00011037"/>
    </source>
</evidence>
<comment type="subunit">
    <text evidence="5 8">Homododecamer.</text>
</comment>
<comment type="function">
    <text evidence="2 8">Catalyzes a trans-dehydration via an enolate intermediate.</text>
</comment>
<reference evidence="12" key="2">
    <citation type="submission" date="2021-03" db="EMBL/GenBank/DDBJ databases">
        <title>Alternative transmission patterns in independently acquired nutritional co-symbionts of Dictyopharidae planthoppers.</title>
        <authorList>
            <person name="Michalik A."/>
            <person name="Lukasik P."/>
        </authorList>
    </citation>
    <scope>NUCLEOTIDE SEQUENCE</scope>
    <source>
        <strain evidence="12">RANSCY</strain>
    </source>
</reference>
<dbReference type="PROSITE" id="PS01029">
    <property type="entry name" value="DEHYDROQUINASE_II"/>
    <property type="match status" value="1"/>
</dbReference>
<proteinExistence type="inferred from homology"/>
<feature type="binding site" evidence="8">
    <location>
        <position position="108"/>
    </location>
    <ligand>
        <name>substrate</name>
    </ligand>
</feature>
<name>A0A974X7F3_9PROT</name>
<evidence type="ECO:0000256" key="11">
    <source>
        <dbReference type="SAM" id="Phobius"/>
    </source>
</evidence>
<accession>A0A974X7F3</accession>
<keyword evidence="11" id="KW-0472">Membrane</keyword>
<evidence type="ECO:0000313" key="13">
    <source>
        <dbReference type="Proteomes" id="UP000663347"/>
    </source>
</evidence>
<dbReference type="PIRSF" id="PIRSF001399">
    <property type="entry name" value="DHquinase_II"/>
    <property type="match status" value="1"/>
</dbReference>
<keyword evidence="8" id="KW-0057">Aromatic amino acid biosynthesis</keyword>
<dbReference type="GO" id="GO:0019631">
    <property type="term" value="P:quinate catabolic process"/>
    <property type="evidence" value="ECO:0007669"/>
    <property type="project" value="TreeGrafter"/>
</dbReference>
<dbReference type="Pfam" id="PF01220">
    <property type="entry name" value="DHquinase_II"/>
    <property type="match status" value="1"/>
</dbReference>
<dbReference type="AlphaFoldDB" id="A0A974X7F3"/>
<dbReference type="GO" id="GO:0009423">
    <property type="term" value="P:chorismate biosynthetic process"/>
    <property type="evidence" value="ECO:0007669"/>
    <property type="project" value="UniProtKB-UniRule"/>
</dbReference>
<gene>
    <name evidence="8" type="primary">aroQ</name>
    <name evidence="12" type="ORF">JSR06_00620</name>
</gene>
<dbReference type="InterPro" id="IPR001874">
    <property type="entry name" value="DHquinase_II"/>
</dbReference>
<feature type="binding site" evidence="8">
    <location>
        <position position="84"/>
    </location>
    <ligand>
        <name>substrate</name>
    </ligand>
</feature>
<feature type="transmembrane region" description="Helical" evidence="11">
    <location>
        <begin position="116"/>
        <end position="137"/>
    </location>
</feature>
<dbReference type="SUPFAM" id="SSF52304">
    <property type="entry name" value="Type II 3-dehydroquinate dehydratase"/>
    <property type="match status" value="1"/>
</dbReference>
<evidence type="ECO:0000256" key="8">
    <source>
        <dbReference type="HAMAP-Rule" id="MF_00169"/>
    </source>
</evidence>
<comment type="catalytic activity">
    <reaction evidence="1 8">
        <text>3-dehydroquinate = 3-dehydroshikimate + H2O</text>
        <dbReference type="Rhea" id="RHEA:21096"/>
        <dbReference type="ChEBI" id="CHEBI:15377"/>
        <dbReference type="ChEBI" id="CHEBI:16630"/>
        <dbReference type="ChEBI" id="CHEBI:32364"/>
        <dbReference type="EC" id="4.2.1.10"/>
    </reaction>
</comment>
<keyword evidence="8" id="KW-0028">Amino-acid biosynthesis</keyword>
<keyword evidence="11" id="KW-1133">Transmembrane helix</keyword>